<accession>A0AAE0BMX2</accession>
<protein>
    <submittedName>
        <fullName evidence="1">Uncharacterized protein</fullName>
    </submittedName>
</protein>
<comment type="caution">
    <text evidence="1">The sequence shown here is derived from an EMBL/GenBank/DDBJ whole genome shotgun (WGS) entry which is preliminary data.</text>
</comment>
<gene>
    <name evidence="1" type="ORF">CYMTET_51281</name>
</gene>
<organism evidence="1 2">
    <name type="scientific">Cymbomonas tetramitiformis</name>
    <dbReference type="NCBI Taxonomy" id="36881"/>
    <lineage>
        <taxon>Eukaryota</taxon>
        <taxon>Viridiplantae</taxon>
        <taxon>Chlorophyta</taxon>
        <taxon>Pyramimonadophyceae</taxon>
        <taxon>Pyramimonadales</taxon>
        <taxon>Pyramimonadaceae</taxon>
        <taxon>Cymbomonas</taxon>
    </lineage>
</organism>
<proteinExistence type="predicted"/>
<evidence type="ECO:0000313" key="1">
    <source>
        <dbReference type="EMBL" id="KAK3238730.1"/>
    </source>
</evidence>
<dbReference type="Proteomes" id="UP001190700">
    <property type="component" value="Unassembled WGS sequence"/>
</dbReference>
<dbReference type="AlphaFoldDB" id="A0AAE0BMX2"/>
<keyword evidence="2" id="KW-1185">Reference proteome</keyword>
<reference evidence="1 2" key="1">
    <citation type="journal article" date="2015" name="Genome Biol. Evol.">
        <title>Comparative Genomics of a Bacterivorous Green Alga Reveals Evolutionary Causalities and Consequences of Phago-Mixotrophic Mode of Nutrition.</title>
        <authorList>
            <person name="Burns J.A."/>
            <person name="Paasch A."/>
            <person name="Narechania A."/>
            <person name="Kim E."/>
        </authorList>
    </citation>
    <scope>NUCLEOTIDE SEQUENCE [LARGE SCALE GENOMIC DNA]</scope>
    <source>
        <strain evidence="1 2">PLY_AMNH</strain>
    </source>
</reference>
<evidence type="ECO:0000313" key="2">
    <source>
        <dbReference type="Proteomes" id="UP001190700"/>
    </source>
</evidence>
<name>A0AAE0BMX2_9CHLO</name>
<sequence>MSQIPPLASEVVESMYKLPPLLLTGRGIDVSASISRLTGRGIDVSASISRLTGRGIDVSASTSRLKETCKWGLRTTDSSVRSQEFSHEIDGGIVTAEWSSFNGLNK</sequence>
<dbReference type="EMBL" id="LGRX02034124">
    <property type="protein sequence ID" value="KAK3238730.1"/>
    <property type="molecule type" value="Genomic_DNA"/>
</dbReference>